<sequence>MVCIFLFLFFYCVSVYSITSRNNALISNFGGGFRWQNEYSWCIIKVKTFSNSFQKNREIQKKSNGIFIKKTNFRPNKIIKYNFHKNKMHIFRNFIKYTYLGTDNDISMRTVVLPSTSLSKFSSLFVVPITVTVCFVETCPRTEKLFFFLDVEQ</sequence>
<keyword evidence="3" id="KW-1185">Reference proteome</keyword>
<reference evidence="2 3" key="1">
    <citation type="submission" date="2019-08" db="EMBL/GenBank/DDBJ databases">
        <title>Whole genome of Aphis craccivora.</title>
        <authorList>
            <person name="Voronova N.V."/>
            <person name="Shulinski R.S."/>
            <person name="Bandarenka Y.V."/>
            <person name="Zhorov D.G."/>
            <person name="Warner D."/>
        </authorList>
    </citation>
    <scope>NUCLEOTIDE SEQUENCE [LARGE SCALE GENOMIC DNA]</scope>
    <source>
        <strain evidence="2">180601</strain>
        <tissue evidence="2">Whole Body</tissue>
    </source>
</reference>
<proteinExistence type="predicted"/>
<organism evidence="2 3">
    <name type="scientific">Aphis craccivora</name>
    <name type="common">Cowpea aphid</name>
    <dbReference type="NCBI Taxonomy" id="307492"/>
    <lineage>
        <taxon>Eukaryota</taxon>
        <taxon>Metazoa</taxon>
        <taxon>Ecdysozoa</taxon>
        <taxon>Arthropoda</taxon>
        <taxon>Hexapoda</taxon>
        <taxon>Insecta</taxon>
        <taxon>Pterygota</taxon>
        <taxon>Neoptera</taxon>
        <taxon>Paraneoptera</taxon>
        <taxon>Hemiptera</taxon>
        <taxon>Sternorrhyncha</taxon>
        <taxon>Aphidomorpha</taxon>
        <taxon>Aphidoidea</taxon>
        <taxon>Aphididae</taxon>
        <taxon>Aphidini</taxon>
        <taxon>Aphis</taxon>
        <taxon>Aphis</taxon>
    </lineage>
</organism>
<accession>A0A6G0Z811</accession>
<evidence type="ECO:0000313" key="3">
    <source>
        <dbReference type="Proteomes" id="UP000478052"/>
    </source>
</evidence>
<dbReference type="EMBL" id="VUJU01001132">
    <property type="protein sequence ID" value="KAF0766685.1"/>
    <property type="molecule type" value="Genomic_DNA"/>
</dbReference>
<protein>
    <submittedName>
        <fullName evidence="2">Uncharacterized protein</fullName>
    </submittedName>
</protein>
<evidence type="ECO:0000313" key="2">
    <source>
        <dbReference type="EMBL" id="KAF0766685.1"/>
    </source>
</evidence>
<keyword evidence="1" id="KW-0732">Signal</keyword>
<comment type="caution">
    <text evidence="2">The sequence shown here is derived from an EMBL/GenBank/DDBJ whole genome shotgun (WGS) entry which is preliminary data.</text>
</comment>
<feature type="signal peptide" evidence="1">
    <location>
        <begin position="1"/>
        <end position="17"/>
    </location>
</feature>
<feature type="chain" id="PRO_5026209307" evidence="1">
    <location>
        <begin position="18"/>
        <end position="153"/>
    </location>
</feature>
<evidence type="ECO:0000256" key="1">
    <source>
        <dbReference type="SAM" id="SignalP"/>
    </source>
</evidence>
<name>A0A6G0Z811_APHCR</name>
<gene>
    <name evidence="2" type="ORF">FWK35_00019763</name>
</gene>
<dbReference type="AlphaFoldDB" id="A0A6G0Z811"/>
<dbReference type="Proteomes" id="UP000478052">
    <property type="component" value="Unassembled WGS sequence"/>
</dbReference>